<sequence>MAKALVEDKTVIEQDYPQKKNIREDYDDGWFGWFDGFFNWKCCITNPTDEDTEDVMTRIPSIREMSEIIEENDKKSVRITFVGSPESALVKGRNVIVSYPGAHGAGWNFLVKNSLRLGTANFNNPDTIATTCVFLPDENAPGWGDHAGDKQKFQDNEELCHCHHLYNGEVAPWGCLWFQLWLQKTTIAVENGCQLIVVTKRDGSLGRSQQGEVKFLQKYGVNYKVLNIFEFAKAVFPELPRLKPAQHAVQPDYELPKDQRAQEPDLVQPDDELPKDQRAQEPDLD</sequence>
<feature type="compositionally biased region" description="Basic and acidic residues" evidence="1">
    <location>
        <begin position="272"/>
        <end position="285"/>
    </location>
</feature>
<protein>
    <submittedName>
        <fullName evidence="2">Uncharacterized protein</fullName>
    </submittedName>
</protein>
<feature type="region of interest" description="Disordered" evidence="1">
    <location>
        <begin position="247"/>
        <end position="285"/>
    </location>
</feature>
<dbReference type="AlphaFoldDB" id="A0A812LVZ3"/>
<organism evidence="2 3">
    <name type="scientific">Symbiodinium natans</name>
    <dbReference type="NCBI Taxonomy" id="878477"/>
    <lineage>
        <taxon>Eukaryota</taxon>
        <taxon>Sar</taxon>
        <taxon>Alveolata</taxon>
        <taxon>Dinophyceae</taxon>
        <taxon>Suessiales</taxon>
        <taxon>Symbiodiniaceae</taxon>
        <taxon>Symbiodinium</taxon>
    </lineage>
</organism>
<dbReference type="EMBL" id="CAJNDS010001280">
    <property type="protein sequence ID" value="CAE7254077.1"/>
    <property type="molecule type" value="Genomic_DNA"/>
</dbReference>
<name>A0A812LVZ3_9DINO</name>
<evidence type="ECO:0000256" key="1">
    <source>
        <dbReference type="SAM" id="MobiDB-lite"/>
    </source>
</evidence>
<reference evidence="2" key="1">
    <citation type="submission" date="2021-02" db="EMBL/GenBank/DDBJ databases">
        <authorList>
            <person name="Dougan E. K."/>
            <person name="Rhodes N."/>
            <person name="Thang M."/>
            <person name="Chan C."/>
        </authorList>
    </citation>
    <scope>NUCLEOTIDE SEQUENCE</scope>
</reference>
<dbReference type="Proteomes" id="UP000604046">
    <property type="component" value="Unassembled WGS sequence"/>
</dbReference>
<comment type="caution">
    <text evidence="2">The sequence shown here is derived from an EMBL/GenBank/DDBJ whole genome shotgun (WGS) entry which is preliminary data.</text>
</comment>
<proteinExistence type="predicted"/>
<gene>
    <name evidence="2" type="ORF">SNAT2548_LOCUS12818</name>
</gene>
<evidence type="ECO:0000313" key="2">
    <source>
        <dbReference type="EMBL" id="CAE7254077.1"/>
    </source>
</evidence>
<feature type="compositionally biased region" description="Basic and acidic residues" evidence="1">
    <location>
        <begin position="254"/>
        <end position="263"/>
    </location>
</feature>
<keyword evidence="3" id="KW-1185">Reference proteome</keyword>
<dbReference type="OrthoDB" id="10480106at2759"/>
<evidence type="ECO:0000313" key="3">
    <source>
        <dbReference type="Proteomes" id="UP000604046"/>
    </source>
</evidence>
<accession>A0A812LVZ3</accession>